<dbReference type="Proteomes" id="UP001321526">
    <property type="component" value="Chromosome"/>
</dbReference>
<accession>A0ABY8FJ76</accession>
<name>A0ABY8FJ76_9GAMM</name>
<keyword evidence="1" id="KW-0812">Transmembrane</keyword>
<gene>
    <name evidence="2" type="ORF">EVC62_15970</name>
</gene>
<feature type="transmembrane region" description="Helical" evidence="1">
    <location>
        <begin position="20"/>
        <end position="45"/>
    </location>
</feature>
<reference evidence="2 3" key="1">
    <citation type="submission" date="2019-01" db="EMBL/GenBank/DDBJ databases">
        <title>Genome sequence of Salinicola endophyticus REST5.</title>
        <authorList>
            <person name="Nascimento F.X."/>
        </authorList>
    </citation>
    <scope>NUCLEOTIDE SEQUENCE [LARGE SCALE GENOMIC DNA]</scope>
    <source>
        <strain evidence="2 3">REST5</strain>
    </source>
</reference>
<evidence type="ECO:0000313" key="3">
    <source>
        <dbReference type="Proteomes" id="UP001321526"/>
    </source>
</evidence>
<evidence type="ECO:0008006" key="4">
    <source>
        <dbReference type="Google" id="ProtNLM"/>
    </source>
</evidence>
<protein>
    <recommendedName>
        <fullName evidence="4">DUF3137 domain-containing protein</fullName>
    </recommendedName>
</protein>
<sequence length="363" mass="40186">MLRNFGVNPGKGLLKHKVFWALILVPVSLGLVLMVVSAACAGLLFQLDLTPQGFNFFYSEFKFHLALMALAIPLGATFSRAHSSEQTASLITQAIVKDNKEKELSRRQGFLDCIGIYDEKLISSESRINFKSGLISQPLISYNFLLGVIGSTALKQERLSRYRKCLKYVEDFADSLILDYRRDGVEAVVDRRASAVCWLSMELQDLCQDAGVKHTQIKLRLSPEANFYPRTRFLAANPLANPASGQSSGYDATSDNVSSLAAVFFYAGQVASVSDAEYSKILLGFGDVLEKLFALLCIHNRQVGLDDLAAAGVDYALLTQEDTGVLRFWFGALPDSESREICDSNLRFSIVRFREMLGLDNSD</sequence>
<evidence type="ECO:0000256" key="1">
    <source>
        <dbReference type="SAM" id="Phobius"/>
    </source>
</evidence>
<organism evidence="2 3">
    <name type="scientific">Salinicola endophyticus</name>
    <dbReference type="NCBI Taxonomy" id="1949083"/>
    <lineage>
        <taxon>Bacteria</taxon>
        <taxon>Pseudomonadati</taxon>
        <taxon>Pseudomonadota</taxon>
        <taxon>Gammaproteobacteria</taxon>
        <taxon>Oceanospirillales</taxon>
        <taxon>Halomonadaceae</taxon>
        <taxon>Salinicola</taxon>
    </lineage>
</organism>
<dbReference type="EMBL" id="CP035631">
    <property type="protein sequence ID" value="WFF42871.1"/>
    <property type="molecule type" value="Genomic_DNA"/>
</dbReference>
<dbReference type="RefSeq" id="WP_282235261.1">
    <property type="nucleotide sequence ID" value="NZ_CP035631.1"/>
</dbReference>
<keyword evidence="3" id="KW-1185">Reference proteome</keyword>
<keyword evidence="1" id="KW-0472">Membrane</keyword>
<evidence type="ECO:0000313" key="2">
    <source>
        <dbReference type="EMBL" id="WFF42871.1"/>
    </source>
</evidence>
<keyword evidence="1" id="KW-1133">Transmembrane helix</keyword>
<proteinExistence type="predicted"/>